<dbReference type="GO" id="GO:0005634">
    <property type="term" value="C:nucleus"/>
    <property type="evidence" value="ECO:0007669"/>
    <property type="project" value="UniProtKB-SubCell"/>
</dbReference>
<feature type="compositionally biased region" description="Basic residues" evidence="7">
    <location>
        <begin position="177"/>
        <end position="190"/>
    </location>
</feature>
<dbReference type="InterPro" id="IPR018866">
    <property type="entry name" value="Znf-4CXXC_R1"/>
</dbReference>
<evidence type="ECO:0000313" key="10">
    <source>
        <dbReference type="Proteomes" id="UP001604336"/>
    </source>
</evidence>
<evidence type="ECO:0000256" key="3">
    <source>
        <dbReference type="ARBA" id="ARBA00022723"/>
    </source>
</evidence>
<dbReference type="SMART" id="SM00558">
    <property type="entry name" value="JmjC"/>
    <property type="match status" value="1"/>
</dbReference>
<comment type="caution">
    <text evidence="9">The sequence shown here is derived from an EMBL/GenBank/DDBJ whole genome shotgun (WGS) entry which is preliminary data.</text>
</comment>
<keyword evidence="10" id="KW-1185">Reference proteome</keyword>
<feature type="compositionally biased region" description="Basic and acidic residues" evidence="7">
    <location>
        <begin position="44"/>
        <end position="75"/>
    </location>
</feature>
<evidence type="ECO:0000256" key="6">
    <source>
        <dbReference type="ARBA" id="ARBA00023242"/>
    </source>
</evidence>
<feature type="compositionally biased region" description="Basic and acidic residues" evidence="7">
    <location>
        <begin position="155"/>
        <end position="176"/>
    </location>
</feature>
<keyword evidence="4" id="KW-0805">Transcription regulation</keyword>
<dbReference type="InterPro" id="IPR045109">
    <property type="entry name" value="LSDs-like"/>
</dbReference>
<feature type="compositionally biased region" description="Basic residues" evidence="7">
    <location>
        <begin position="927"/>
        <end position="940"/>
    </location>
</feature>
<gene>
    <name evidence="9" type="ORF">Adt_08990</name>
</gene>
<keyword evidence="5" id="KW-0804">Transcription</keyword>
<organism evidence="9 10">
    <name type="scientific">Abeliophyllum distichum</name>
    <dbReference type="NCBI Taxonomy" id="126358"/>
    <lineage>
        <taxon>Eukaryota</taxon>
        <taxon>Viridiplantae</taxon>
        <taxon>Streptophyta</taxon>
        <taxon>Embryophyta</taxon>
        <taxon>Tracheophyta</taxon>
        <taxon>Spermatophyta</taxon>
        <taxon>Magnoliopsida</taxon>
        <taxon>eudicotyledons</taxon>
        <taxon>Gunneridae</taxon>
        <taxon>Pentapetalae</taxon>
        <taxon>asterids</taxon>
        <taxon>lamiids</taxon>
        <taxon>Lamiales</taxon>
        <taxon>Oleaceae</taxon>
        <taxon>Forsythieae</taxon>
        <taxon>Abeliophyllum</taxon>
    </lineage>
</organism>
<reference evidence="10" key="1">
    <citation type="submission" date="2024-07" db="EMBL/GenBank/DDBJ databases">
        <title>Two chromosome-level genome assemblies of Korean endemic species Abeliophyllum distichum and Forsythia ovata (Oleaceae).</title>
        <authorList>
            <person name="Jang H."/>
        </authorList>
    </citation>
    <scope>NUCLEOTIDE SEQUENCE [LARGE SCALE GENOMIC DNA]</scope>
</reference>
<evidence type="ECO:0000256" key="4">
    <source>
        <dbReference type="ARBA" id="ARBA00023015"/>
    </source>
</evidence>
<evidence type="ECO:0000256" key="7">
    <source>
        <dbReference type="SAM" id="MobiDB-lite"/>
    </source>
</evidence>
<name>A0ABD1UFX2_9LAMI</name>
<evidence type="ECO:0000313" key="9">
    <source>
        <dbReference type="EMBL" id="KAL2523936.1"/>
    </source>
</evidence>
<evidence type="ECO:0000256" key="2">
    <source>
        <dbReference type="ARBA" id="ARBA00006801"/>
    </source>
</evidence>
<dbReference type="FunFam" id="2.60.120.650:FF:000033">
    <property type="entry name" value="Transcription factor jumonji (JmjC) domain-containing protein"/>
    <property type="match status" value="1"/>
</dbReference>
<dbReference type="GO" id="GO:0046872">
    <property type="term" value="F:metal ion binding"/>
    <property type="evidence" value="ECO:0007669"/>
    <property type="project" value="UniProtKB-KW"/>
</dbReference>
<evidence type="ECO:0000259" key="8">
    <source>
        <dbReference type="PROSITE" id="PS51184"/>
    </source>
</evidence>
<evidence type="ECO:0000256" key="1">
    <source>
        <dbReference type="ARBA" id="ARBA00004123"/>
    </source>
</evidence>
<dbReference type="Gene3D" id="2.60.120.650">
    <property type="entry name" value="Cupin"/>
    <property type="match status" value="2"/>
</dbReference>
<dbReference type="EMBL" id="JBFOLK010000003">
    <property type="protein sequence ID" value="KAL2523936.1"/>
    <property type="molecule type" value="Genomic_DNA"/>
</dbReference>
<dbReference type="Proteomes" id="UP001604336">
    <property type="component" value="Unassembled WGS sequence"/>
</dbReference>
<dbReference type="Pfam" id="PF10497">
    <property type="entry name" value="zf-4CXXC_R1"/>
    <property type="match status" value="1"/>
</dbReference>
<feature type="compositionally biased region" description="Basic and acidic residues" evidence="7">
    <location>
        <begin position="949"/>
        <end position="958"/>
    </location>
</feature>
<feature type="region of interest" description="Disordered" evidence="7">
    <location>
        <begin position="22"/>
        <end position="245"/>
    </location>
</feature>
<comment type="similarity">
    <text evidence="2">Belongs to the JARID1 histone demethylase family.</text>
</comment>
<comment type="subcellular location">
    <subcellularLocation>
        <location evidence="1">Nucleus</location>
    </subcellularLocation>
</comment>
<dbReference type="PROSITE" id="PS51184">
    <property type="entry name" value="JMJC"/>
    <property type="match status" value="1"/>
</dbReference>
<keyword evidence="3" id="KW-0479">Metal-binding</keyword>
<dbReference type="SUPFAM" id="SSF51197">
    <property type="entry name" value="Clavaminate synthase-like"/>
    <property type="match status" value="1"/>
</dbReference>
<feature type="compositionally biased region" description="Basic and acidic residues" evidence="7">
    <location>
        <begin position="228"/>
        <end position="245"/>
    </location>
</feature>
<proteinExistence type="inferred from homology"/>
<accession>A0ABD1UFX2</accession>
<evidence type="ECO:0000256" key="5">
    <source>
        <dbReference type="ARBA" id="ARBA00023163"/>
    </source>
</evidence>
<feature type="compositionally biased region" description="Basic and acidic residues" evidence="7">
    <location>
        <begin position="208"/>
        <end position="218"/>
    </location>
</feature>
<protein>
    <submittedName>
        <fullName evidence="9">Transcription factor jumonji (JmjC) domain-containing protein</fullName>
    </submittedName>
</protein>
<feature type="region of interest" description="Disordered" evidence="7">
    <location>
        <begin position="921"/>
        <end position="968"/>
    </location>
</feature>
<keyword evidence="6" id="KW-0539">Nucleus</keyword>
<dbReference type="AlphaFoldDB" id="A0ABD1UFX2"/>
<dbReference type="PANTHER" id="PTHR12549">
    <property type="entry name" value="JMJC DOMAIN-CONTAINING HISTONE DEMETHYLATION PROTEIN"/>
    <property type="match status" value="1"/>
</dbReference>
<dbReference type="PANTHER" id="PTHR12549:SF11">
    <property type="entry name" value="LYSINE-SPECIFIC DEMETHYLASE JMJ25"/>
    <property type="match status" value="1"/>
</dbReference>
<sequence>MVEKRIIGEAEGKEDKIKEVQEKLMGTENQRESQEITSITTRVEVSKRGQENKSNNDESKAGMVKETKEGSKEIDLLAENGSTEEKKPKKRGRKKKEDKDMKANGVSVPDEENKKPDGENEEDERLYLQEEINLENDKENAVSSEQGLRVRKSRQKAEENVGKFCEEIGKDEDGVPRKRKKRRGSKKKNKVKTDDDGGNGGHQFQVEVEEKKGQDGNGKKKRRKRMSKDKDVENAEESKMKKETRYSLRAKNVKEEKILKVKEANLTKRKGPQKKDENGILIDSNMCHQCQRNDNGRVVRCTSCKTKRYCVPCMVRWYPKMPEEAFAKACPVCLENCNCKSCLRMDGPINTVETLPVKITDDQKAHYSTHVVKVLLPFLKQFNAEQTAEMDVEAKLQGLSVSDVVLEKSDCQQDERIYCDNCKTSIFDYHRNCPQCSYDLCLSCCRELRDGHLQVGDKEVIMQYVDYGFEYLHGGSRPRHRVAKRGVSEQKVDSSTKSRTCDSPPKINCLSEWKSKENGVIPCAPKGKGGCGQGVLSLKRLFPENWVAELIVKAEEIVNKVEDMPQNSGQCLSFLNLTGENDIGSENIRKAASRENSDDNYLYCPTAVDIQHGDLKHFQRRWCKGEPVIVSNVLEKTLGLSWEPMVMWRAFRQIKHVGHSKLLDVTAINCLDWCQTDVNVHQFFKGYSEGRFDKYGWPQILKLKDWPPSTLFEKQLPRHGAEFINCLPFNQYTHPRSGYLNLAVKLPKESLKPDMGPKTYIAYGFHEELGRGDSVTKLHCDMSDAVNVLTHTETVPLTSSQLSTIRKLKQDHAAQNQREFSSNGQIASQTDLGEKRLSGVEEQVSVQVLESDSLALEKEAEDLKISDLANGNVLNSEAELERGSHNVDNGEEGQEPGGEGKIKEHDEHVLVESSEVKFVDNNTKCNGNKRKRPVRSKRNKLTNVSETTNKMEDRKVSGGREGSVTTEEGNNYVHDNYVHEGFKDAESGALWDIFRRQDTPKLEEYIKKHVKEFRHIYCNQLQEVFHPIHDQTVYLTMEHKRRLKEEYGIEPWTFVQKLGDAVLIPAGCPHQVRNLKSCIKVALDFVSPENVHECVRLTEEFRMLPQNHLAKEDKLEVKKMIVHAMNQAVKDVNF</sequence>
<feature type="domain" description="JmjC" evidence="8">
    <location>
        <begin position="735"/>
        <end position="1102"/>
    </location>
</feature>
<feature type="region of interest" description="Disordered" evidence="7">
    <location>
        <begin position="877"/>
        <end position="905"/>
    </location>
</feature>
<dbReference type="InterPro" id="IPR003347">
    <property type="entry name" value="JmjC_dom"/>
</dbReference>
<dbReference type="Pfam" id="PF02373">
    <property type="entry name" value="JmjC"/>
    <property type="match status" value="1"/>
</dbReference>